<accession>A0AA86J8I1</accession>
<dbReference type="AlphaFoldDB" id="A0AA86J8I1"/>
<proteinExistence type="predicted"/>
<dbReference type="RefSeq" id="WP_088218819.1">
    <property type="nucleotide sequence ID" value="NZ_AP024590.1"/>
</dbReference>
<dbReference type="EMBL" id="AP024590">
    <property type="protein sequence ID" value="BCU55284.1"/>
    <property type="molecule type" value="Genomic_DNA"/>
</dbReference>
<evidence type="ECO:0000313" key="2">
    <source>
        <dbReference type="Proteomes" id="UP000682928"/>
    </source>
</evidence>
<name>A0AA86J8I1_9ENTR</name>
<reference evidence="1" key="1">
    <citation type="submission" date="2021-04" db="EMBL/GenBank/DDBJ databases">
        <title>Difference and commonality of drug resistance evolution in various bacteria. and drug sensitivity profiles.</title>
        <authorList>
            <person name="Maeda T."/>
            <person name="Shibai A."/>
            <person name="Kawada K."/>
            <person name="Kotani H."/>
            <person name="Tarusawa Y."/>
            <person name="Tanabe K."/>
            <person name="Furusawa C."/>
        </authorList>
    </citation>
    <scope>NUCLEOTIDE SEQUENCE</scope>
    <source>
        <strain evidence="1">JCM 8580</strain>
    </source>
</reference>
<evidence type="ECO:0000313" key="1">
    <source>
        <dbReference type="EMBL" id="BCU55284.1"/>
    </source>
</evidence>
<gene>
    <name evidence="1" type="ORF">ENKO_18780</name>
</gene>
<dbReference type="Proteomes" id="UP000682928">
    <property type="component" value="Chromosome"/>
</dbReference>
<protein>
    <submittedName>
        <fullName evidence="1">Uncharacterized protein</fullName>
    </submittedName>
</protein>
<organism evidence="1 2">
    <name type="scientific">Enterobacter kobei</name>
    <dbReference type="NCBI Taxonomy" id="208224"/>
    <lineage>
        <taxon>Bacteria</taxon>
        <taxon>Pseudomonadati</taxon>
        <taxon>Pseudomonadota</taxon>
        <taxon>Gammaproteobacteria</taxon>
        <taxon>Enterobacterales</taxon>
        <taxon>Enterobacteriaceae</taxon>
        <taxon>Enterobacter</taxon>
        <taxon>Enterobacter cloacae complex</taxon>
    </lineage>
</organism>
<sequence>MDFNPAKKELNRALRCIERMKQAKSYDEYDEAWSDFLSRIENVFSRVKLAAGNHAKYIGFSSKVNHLRSTDELLIYLKQARNTAHHGIADTSRFIAGGLGINPFTPGGSVHIKNMTIDRQGNVTFTPGGPVEVVTHPSTIEAVSCSNRGMKYDPPANHLGQKILSKSPITLAELGCKFYQDYLFSAEQTFKPK</sequence>